<dbReference type="PANTHER" id="PTHR45974:SF134">
    <property type="entry name" value="OS01G0960400 PROTEIN"/>
    <property type="match status" value="1"/>
</dbReference>
<proteinExistence type="predicted"/>
<dbReference type="InterPro" id="IPR011009">
    <property type="entry name" value="Kinase-like_dom_sf"/>
</dbReference>
<evidence type="ECO:0000256" key="1">
    <source>
        <dbReference type="ARBA" id="ARBA00004370"/>
    </source>
</evidence>
<keyword evidence="4" id="KW-0472">Membrane</keyword>
<keyword evidence="8" id="KW-1185">Reference proteome</keyword>
<evidence type="ECO:0000256" key="2">
    <source>
        <dbReference type="ARBA" id="ARBA00022729"/>
    </source>
</evidence>
<keyword evidence="3" id="KW-0677">Repeat</keyword>
<gene>
    <name evidence="7" type="ORF">FH972_009904</name>
</gene>
<dbReference type="EMBL" id="CM017324">
    <property type="protein sequence ID" value="KAE8037304.1"/>
    <property type="molecule type" value="Genomic_DNA"/>
</dbReference>
<dbReference type="PROSITE" id="PS50011">
    <property type="entry name" value="PROTEIN_KINASE_DOM"/>
    <property type="match status" value="1"/>
</dbReference>
<evidence type="ECO:0000313" key="7">
    <source>
        <dbReference type="EMBL" id="KAE8037304.1"/>
    </source>
</evidence>
<feature type="domain" description="Protein kinase" evidence="6">
    <location>
        <begin position="1"/>
        <end position="122"/>
    </location>
</feature>
<dbReference type="SUPFAM" id="SSF56112">
    <property type="entry name" value="Protein kinase-like (PK-like)"/>
    <property type="match status" value="1"/>
</dbReference>
<dbReference type="Gene3D" id="1.10.510.10">
    <property type="entry name" value="Transferase(Phosphotransferase) domain 1"/>
    <property type="match status" value="1"/>
</dbReference>
<evidence type="ECO:0000259" key="6">
    <source>
        <dbReference type="PROSITE" id="PS50011"/>
    </source>
</evidence>
<accession>A0A660KNA9</accession>
<dbReference type="Proteomes" id="UP000327013">
    <property type="component" value="Chromosome 4"/>
</dbReference>
<organism evidence="7 8">
    <name type="scientific">Carpinus fangiana</name>
    <dbReference type="NCBI Taxonomy" id="176857"/>
    <lineage>
        <taxon>Eukaryota</taxon>
        <taxon>Viridiplantae</taxon>
        <taxon>Streptophyta</taxon>
        <taxon>Embryophyta</taxon>
        <taxon>Tracheophyta</taxon>
        <taxon>Spermatophyta</taxon>
        <taxon>Magnoliopsida</taxon>
        <taxon>eudicotyledons</taxon>
        <taxon>Gunneridae</taxon>
        <taxon>Pentapetalae</taxon>
        <taxon>rosids</taxon>
        <taxon>fabids</taxon>
        <taxon>Fagales</taxon>
        <taxon>Betulaceae</taxon>
        <taxon>Carpinus</taxon>
    </lineage>
</organism>
<sequence>MAMATEKFNSSTEIGKRKGYLDPEYFLTHKLTNKSDVYSLGVVFLELLTGMRPITHGKNIVREVNAAYQSGMIFSVIDEGMGSCPSECLVIFATLALKRCENETDARPSMAEVVQELERIWLLMPESNIRIVDPVAIVAEKVKVVTPPSSSFTLKNSDMWSDASVSRSNLVSGEISSITSR</sequence>
<dbReference type="GO" id="GO:0016020">
    <property type="term" value="C:membrane"/>
    <property type="evidence" value="ECO:0007669"/>
    <property type="project" value="UniProtKB-SubCell"/>
</dbReference>
<keyword evidence="2" id="KW-0732">Signal</keyword>
<dbReference type="InterPro" id="IPR000719">
    <property type="entry name" value="Prot_kinase_dom"/>
</dbReference>
<keyword evidence="5" id="KW-0325">Glycoprotein</keyword>
<dbReference type="GO" id="GO:0005524">
    <property type="term" value="F:ATP binding"/>
    <property type="evidence" value="ECO:0007669"/>
    <property type="project" value="InterPro"/>
</dbReference>
<name>A0A660KNA9_9ROSI</name>
<comment type="subcellular location">
    <subcellularLocation>
        <location evidence="1">Membrane</location>
    </subcellularLocation>
</comment>
<dbReference type="PANTHER" id="PTHR45974">
    <property type="entry name" value="RECEPTOR-LIKE PROTEIN 55"/>
    <property type="match status" value="1"/>
</dbReference>
<protein>
    <recommendedName>
        <fullName evidence="6">Protein kinase domain-containing protein</fullName>
    </recommendedName>
</protein>
<reference evidence="7 8" key="1">
    <citation type="submission" date="2019-06" db="EMBL/GenBank/DDBJ databases">
        <title>A chromosomal-level reference genome of Carpinus fangiana (Coryloideae, Betulaceae).</title>
        <authorList>
            <person name="Yang X."/>
            <person name="Wang Z."/>
            <person name="Zhang L."/>
            <person name="Hao G."/>
            <person name="Liu J."/>
            <person name="Yang Y."/>
        </authorList>
    </citation>
    <scope>NUCLEOTIDE SEQUENCE [LARGE SCALE GENOMIC DNA]</scope>
    <source>
        <strain evidence="7">Cfa_2016G</strain>
        <tissue evidence="7">Leaf</tissue>
    </source>
</reference>
<evidence type="ECO:0000256" key="4">
    <source>
        <dbReference type="ARBA" id="ARBA00023136"/>
    </source>
</evidence>
<dbReference type="OrthoDB" id="4062651at2759"/>
<evidence type="ECO:0000313" key="8">
    <source>
        <dbReference type="Proteomes" id="UP000327013"/>
    </source>
</evidence>
<dbReference type="GO" id="GO:0004672">
    <property type="term" value="F:protein kinase activity"/>
    <property type="evidence" value="ECO:0007669"/>
    <property type="project" value="InterPro"/>
</dbReference>
<dbReference type="AlphaFoldDB" id="A0A660KNA9"/>
<evidence type="ECO:0000256" key="3">
    <source>
        <dbReference type="ARBA" id="ARBA00022737"/>
    </source>
</evidence>
<dbReference type="Pfam" id="PF00069">
    <property type="entry name" value="Pkinase"/>
    <property type="match status" value="1"/>
</dbReference>
<evidence type="ECO:0000256" key="5">
    <source>
        <dbReference type="ARBA" id="ARBA00023180"/>
    </source>
</evidence>